<gene>
    <name evidence="1" type="ORF">VVR64_08895</name>
</gene>
<reference evidence="1 2" key="1">
    <citation type="journal article" date="2024" name="Fungal Genet. Biol.">
        <title>The porcine skin microbiome exhibits broad fungal antagonism.</title>
        <authorList>
            <person name="De La Cruz K.F."/>
            <person name="Townsend E.C."/>
            <person name="Alex Cheong J.Z."/>
            <person name="Salamzade R."/>
            <person name="Liu A."/>
            <person name="Sandstrom S."/>
            <person name="Davila E."/>
            <person name="Huang L."/>
            <person name="Xu K.H."/>
            <person name="Wu S.Y."/>
            <person name="Meudt J.J."/>
            <person name="Shanmuganayagam D."/>
            <person name="Gibson A.L.F."/>
            <person name="Kalan L.R."/>
        </authorList>
    </citation>
    <scope>NUCLEOTIDE SEQUENCE [LARGE SCALE GENOMIC DNA]</scope>
    <source>
        <strain evidence="1 2">LK2569</strain>
    </source>
</reference>
<evidence type="ECO:0000313" key="1">
    <source>
        <dbReference type="EMBL" id="MEX3529170.1"/>
    </source>
</evidence>
<keyword evidence="2" id="KW-1185">Reference proteome</keyword>
<dbReference type="EMBL" id="JAYWMA010000009">
    <property type="protein sequence ID" value="MEX3529170.1"/>
    <property type="molecule type" value="Genomic_DNA"/>
</dbReference>
<evidence type="ECO:0000313" key="2">
    <source>
        <dbReference type="Proteomes" id="UP001558353"/>
    </source>
</evidence>
<dbReference type="Proteomes" id="UP001558353">
    <property type="component" value="Unassembled WGS sequence"/>
</dbReference>
<name>A0ABV3UVE3_9CORY</name>
<sequence length="100" mass="10877">MTTTATGRYAGLRLSQPVPTIVATIRRIADEETALDALSHDELMDALLVLQRRLWAVSPGHVEHISYCIGALDVCPGSRHYIDAEIVRSACSTFATITPV</sequence>
<dbReference type="RefSeq" id="WP_368522704.1">
    <property type="nucleotide sequence ID" value="NZ_JAYWMA010000009.1"/>
</dbReference>
<evidence type="ECO:0008006" key="3">
    <source>
        <dbReference type="Google" id="ProtNLM"/>
    </source>
</evidence>
<comment type="caution">
    <text evidence="1">The sequence shown here is derived from an EMBL/GenBank/DDBJ whole genome shotgun (WGS) entry which is preliminary data.</text>
</comment>
<proteinExistence type="predicted"/>
<organism evidence="1 2">
    <name type="scientific">Corynebacterium xerosis</name>
    <dbReference type="NCBI Taxonomy" id="1725"/>
    <lineage>
        <taxon>Bacteria</taxon>
        <taxon>Bacillati</taxon>
        <taxon>Actinomycetota</taxon>
        <taxon>Actinomycetes</taxon>
        <taxon>Mycobacteriales</taxon>
        <taxon>Corynebacteriaceae</taxon>
        <taxon>Corynebacterium</taxon>
    </lineage>
</organism>
<accession>A0ABV3UVE3</accession>
<protein>
    <recommendedName>
        <fullName evidence="3">DUF222 domain-containing protein</fullName>
    </recommendedName>
</protein>